<dbReference type="InterPro" id="IPR036374">
    <property type="entry name" value="OxRdtase_Mopterin-bd_sf"/>
</dbReference>
<gene>
    <name evidence="6" type="ORF">MNBD_GAMMA12-691</name>
</gene>
<keyword evidence="2" id="KW-0479">Metal-binding</keyword>
<dbReference type="PANTHER" id="PTHR43032">
    <property type="entry name" value="PROTEIN-METHIONINE-SULFOXIDE REDUCTASE"/>
    <property type="match status" value="1"/>
</dbReference>
<keyword evidence="3" id="KW-0732">Signal</keyword>
<dbReference type="GO" id="GO:0046872">
    <property type="term" value="F:metal ion binding"/>
    <property type="evidence" value="ECO:0007669"/>
    <property type="project" value="UniProtKB-KW"/>
</dbReference>
<dbReference type="EMBL" id="UOFL01000222">
    <property type="protein sequence ID" value="VAW81603.1"/>
    <property type="molecule type" value="Genomic_DNA"/>
</dbReference>
<dbReference type="PANTHER" id="PTHR43032:SF3">
    <property type="entry name" value="PROTEIN-METHIONINE-SULFOXIDE REDUCTASE CATALYTIC SUBUNIT MSRP"/>
    <property type="match status" value="1"/>
</dbReference>
<organism evidence="6">
    <name type="scientific">hydrothermal vent metagenome</name>
    <dbReference type="NCBI Taxonomy" id="652676"/>
    <lineage>
        <taxon>unclassified sequences</taxon>
        <taxon>metagenomes</taxon>
        <taxon>ecological metagenomes</taxon>
    </lineage>
</organism>
<accession>A0A3B0Z050</accession>
<dbReference type="PROSITE" id="PS51318">
    <property type="entry name" value="TAT"/>
    <property type="match status" value="1"/>
</dbReference>
<dbReference type="InterPro" id="IPR006311">
    <property type="entry name" value="TAT_signal"/>
</dbReference>
<proteinExistence type="inferred from homology"/>
<evidence type="ECO:0000256" key="4">
    <source>
        <dbReference type="ARBA" id="ARBA00023002"/>
    </source>
</evidence>
<evidence type="ECO:0000259" key="5">
    <source>
        <dbReference type="Pfam" id="PF00174"/>
    </source>
</evidence>
<dbReference type="Pfam" id="PF00174">
    <property type="entry name" value="Oxidored_molyb"/>
    <property type="match status" value="1"/>
</dbReference>
<evidence type="ECO:0000256" key="1">
    <source>
        <dbReference type="ARBA" id="ARBA00022505"/>
    </source>
</evidence>
<sequence length="326" mass="37111">MLIKIPKKSEIKECDVTDERIYVRRRDFMKTGLAATAALAVPSCGYTEPPAVSAKKVIVPRGKKLTGYKKTSIGKDLKLTAYKHVTGYNNFYEFGTAKSDPAKHAHTLNSSPWTVAIEGEVAKPGNYQLEDLLKKMPLEERIYRLRCVEAWSMVVPWIGFQLSALLKMVEPTSKAKFVEFVTLQDTQQMPGQNYRVLQWPYTEGLRIDEAMNSLTLMAVGVYGEEMPKQNGAPIRLVVPWKYGFKNVKSIVKIRLVEKAPATSWNIAANKEYGFYANVNPAVSHPRWTQARERIIGSYRRRKTEMFNGYSEQVASLYSGMDLRKYF</sequence>
<dbReference type="Gene3D" id="3.90.420.10">
    <property type="entry name" value="Oxidoreductase, molybdopterin-binding domain"/>
    <property type="match status" value="1"/>
</dbReference>
<dbReference type="HAMAP" id="MF_01206">
    <property type="entry name" value="MsrP"/>
    <property type="match status" value="1"/>
</dbReference>
<dbReference type="AlphaFoldDB" id="A0A3B0Z050"/>
<reference evidence="6" key="1">
    <citation type="submission" date="2018-06" db="EMBL/GenBank/DDBJ databases">
        <authorList>
            <person name="Zhirakovskaya E."/>
        </authorList>
    </citation>
    <scope>NUCLEOTIDE SEQUENCE</scope>
</reference>
<dbReference type="GO" id="GO:0030091">
    <property type="term" value="P:protein repair"/>
    <property type="evidence" value="ECO:0007669"/>
    <property type="project" value="InterPro"/>
</dbReference>
<keyword evidence="4" id="KW-0560">Oxidoreductase</keyword>
<protein>
    <submittedName>
        <fullName evidence="6">Protein-methionine-sulfoxide reductase catalytic subunit MsrP</fullName>
    </submittedName>
</protein>
<dbReference type="SUPFAM" id="SSF56524">
    <property type="entry name" value="Oxidoreductase molybdopterin-binding domain"/>
    <property type="match status" value="1"/>
</dbReference>
<evidence type="ECO:0000256" key="2">
    <source>
        <dbReference type="ARBA" id="ARBA00022723"/>
    </source>
</evidence>
<dbReference type="InterPro" id="IPR022867">
    <property type="entry name" value="MsrP"/>
</dbReference>
<dbReference type="InterPro" id="IPR000572">
    <property type="entry name" value="OxRdtase_Mopterin-bd_dom"/>
</dbReference>
<name>A0A3B0Z050_9ZZZZ</name>
<dbReference type="GO" id="GO:0043546">
    <property type="term" value="F:molybdopterin cofactor binding"/>
    <property type="evidence" value="ECO:0007669"/>
    <property type="project" value="InterPro"/>
</dbReference>
<evidence type="ECO:0000256" key="3">
    <source>
        <dbReference type="ARBA" id="ARBA00022729"/>
    </source>
</evidence>
<feature type="domain" description="Oxidoreductase molybdopterin-binding" evidence="5">
    <location>
        <begin position="109"/>
        <end position="264"/>
    </location>
</feature>
<keyword evidence="1" id="KW-0500">Molybdenum</keyword>
<dbReference type="GO" id="GO:0016667">
    <property type="term" value="F:oxidoreductase activity, acting on a sulfur group of donors"/>
    <property type="evidence" value="ECO:0007669"/>
    <property type="project" value="InterPro"/>
</dbReference>
<evidence type="ECO:0000313" key="6">
    <source>
        <dbReference type="EMBL" id="VAW81603.1"/>
    </source>
</evidence>
<dbReference type="NCBIfam" id="NF003767">
    <property type="entry name" value="PRK05363.1"/>
    <property type="match status" value="1"/>
</dbReference>